<comment type="caution">
    <text evidence="1">The sequence shown here is derived from an EMBL/GenBank/DDBJ whole genome shotgun (WGS) entry which is preliminary data.</text>
</comment>
<dbReference type="Gene3D" id="3.80.10.10">
    <property type="entry name" value="Ribonuclease Inhibitor"/>
    <property type="match status" value="1"/>
</dbReference>
<protein>
    <submittedName>
        <fullName evidence="1">8225_t:CDS:1</fullName>
    </submittedName>
</protein>
<evidence type="ECO:0000313" key="1">
    <source>
        <dbReference type="EMBL" id="CAG8455522.1"/>
    </source>
</evidence>
<dbReference type="EMBL" id="CAJVPP010000205">
    <property type="protein sequence ID" value="CAG8455522.1"/>
    <property type="molecule type" value="Genomic_DNA"/>
</dbReference>
<dbReference type="AlphaFoldDB" id="A0A9N8VJZ0"/>
<dbReference type="Proteomes" id="UP000789375">
    <property type="component" value="Unassembled WGS sequence"/>
</dbReference>
<gene>
    <name evidence="1" type="ORF">FMOSSE_LOCUS1765</name>
</gene>
<organism evidence="1 2">
    <name type="scientific">Funneliformis mosseae</name>
    <name type="common">Endomycorrhizal fungus</name>
    <name type="synonym">Glomus mosseae</name>
    <dbReference type="NCBI Taxonomy" id="27381"/>
    <lineage>
        <taxon>Eukaryota</taxon>
        <taxon>Fungi</taxon>
        <taxon>Fungi incertae sedis</taxon>
        <taxon>Mucoromycota</taxon>
        <taxon>Glomeromycotina</taxon>
        <taxon>Glomeromycetes</taxon>
        <taxon>Glomerales</taxon>
        <taxon>Glomeraceae</taxon>
        <taxon>Funneliformis</taxon>
    </lineage>
</organism>
<sequence length="637" mass="73398">MDQSNSGSTSKAVSKNNPPHIPTECFQCIFSFIEDDFQTLYSILLVNRIWCKNVIPFLWKKPFTLSCNKEPSSLWKIISIYLSYLPEDFLTIPEMQNIKQCTYKQTTIFDYVSFLKELNYKKLYEAISKWTFENRIFFNKEDDIDIDLERLSFGESVMNRDIENSQDLANDEWGSCEIDNSIIDNSIIDIQDDDDYFEYPDDDEVESFVECDDDLYDQFDCYESSWSDPEYYVDEMESIEIPFEKSLVTKKLLIAKEICLYLMSHCRNFEQLFLDTRGWSRALSIASRDYISLPCFPGASECLSKLTVFVLSGEFDKADILDAMAIYCKDIHSLTVVDSYHSSPHSLANLINAQNGLASFTWISGGENASSILWSFVTQSESLKTINLLRAYTRDYDAYDGLAACKNLVNLQLMECHLSSLHMKALANADFPHLKSIEISDPHNYEDEQDEEIEPPSLELTSLIHNASKHLQEIRLNLELHFYPGIIETIANNCPNLTLFSGSIKNDEQIIELIKLLIGCKMLENLIINGSSRSSLLPVDDMLAQIGQSIPEGLKYLDLSRWTFSGKSLNQFLINCKATLRCMSWHCFFSCDEHKEAIERYARERGISVREFRVGSYESGYAWQRHVHVLVDFEIPE</sequence>
<dbReference type="SUPFAM" id="SSF52047">
    <property type="entry name" value="RNI-like"/>
    <property type="match status" value="1"/>
</dbReference>
<name>A0A9N8VJZ0_FUNMO</name>
<dbReference type="InterPro" id="IPR032675">
    <property type="entry name" value="LRR_dom_sf"/>
</dbReference>
<keyword evidence="2" id="KW-1185">Reference proteome</keyword>
<reference evidence="1" key="1">
    <citation type="submission" date="2021-06" db="EMBL/GenBank/DDBJ databases">
        <authorList>
            <person name="Kallberg Y."/>
            <person name="Tangrot J."/>
            <person name="Rosling A."/>
        </authorList>
    </citation>
    <scope>NUCLEOTIDE SEQUENCE</scope>
    <source>
        <strain evidence="1">87-6 pot B 2015</strain>
    </source>
</reference>
<accession>A0A9N8VJZ0</accession>
<evidence type="ECO:0000313" key="2">
    <source>
        <dbReference type="Proteomes" id="UP000789375"/>
    </source>
</evidence>
<proteinExistence type="predicted"/>